<sequence length="156" mass="15854">MLGAPADAWYVWLGLSVASLTMLGTAAGLPTAVPPDPAAAAETIDSVASSPHAGTAVYPLDAASIRLDPEGIALRTDGGTARAALAYGPVTPVPRDDGGLREVLTGDPPSRAFASPAALTDRAAGARRAEPAWRPAPDRLVVRHVSWGDVDVTLVG</sequence>
<evidence type="ECO:0000313" key="2">
    <source>
        <dbReference type="Proteomes" id="UP000319894"/>
    </source>
</evidence>
<organism evidence="1 2">
    <name type="scientific">Haloglomus irregulare</name>
    <dbReference type="NCBI Taxonomy" id="2234134"/>
    <lineage>
        <taxon>Archaea</taxon>
        <taxon>Methanobacteriati</taxon>
        <taxon>Methanobacteriota</taxon>
        <taxon>Stenosarchaea group</taxon>
        <taxon>Halobacteria</taxon>
        <taxon>Halobacteriales</taxon>
        <taxon>Natronomonadaceae</taxon>
        <taxon>Haloglomus</taxon>
    </lineage>
</organism>
<evidence type="ECO:0000313" key="1">
    <source>
        <dbReference type="EMBL" id="TSD13881.1"/>
    </source>
</evidence>
<keyword evidence="2" id="KW-1185">Reference proteome</keyword>
<dbReference type="AlphaFoldDB" id="A0A554N932"/>
<dbReference type="InParanoid" id="A0A554N932"/>
<proteinExistence type="predicted"/>
<dbReference type="Pfam" id="PF23954">
    <property type="entry name" value="DUF7283"/>
    <property type="match status" value="1"/>
</dbReference>
<protein>
    <submittedName>
        <fullName evidence="1">Uncharacterized protein</fullName>
    </submittedName>
</protein>
<dbReference type="RefSeq" id="WP_144261930.1">
    <property type="nucleotide sequence ID" value="NZ_QMDX01000005.1"/>
</dbReference>
<dbReference type="EMBL" id="QMDX01000005">
    <property type="protein sequence ID" value="TSD13881.1"/>
    <property type="molecule type" value="Genomic_DNA"/>
</dbReference>
<dbReference type="OrthoDB" id="157493at2157"/>
<comment type="caution">
    <text evidence="1">The sequence shown here is derived from an EMBL/GenBank/DDBJ whole genome shotgun (WGS) entry which is preliminary data.</text>
</comment>
<dbReference type="Proteomes" id="UP000319894">
    <property type="component" value="Unassembled WGS sequence"/>
</dbReference>
<reference evidence="1 2" key="1">
    <citation type="submission" date="2018-06" db="EMBL/GenBank/DDBJ databases">
        <title>Natronomonas sp. F16-60 a new haloarchaeon isolated from a solar saltern of Isla Cristina, Huelva, Spain.</title>
        <authorList>
            <person name="Duran-Viseras A."/>
            <person name="Sanchez-Porro C."/>
            <person name="Ventosa A."/>
        </authorList>
    </citation>
    <scope>NUCLEOTIDE SEQUENCE [LARGE SCALE GENOMIC DNA]</scope>
    <source>
        <strain evidence="1 2">F16-60</strain>
    </source>
</reference>
<dbReference type="InterPro" id="IPR055707">
    <property type="entry name" value="DUF7283"/>
</dbReference>
<accession>A0A554N932</accession>
<name>A0A554N932_9EURY</name>
<gene>
    <name evidence="1" type="ORF">DP107_09525</name>
</gene>